<dbReference type="EMBL" id="HBIW01008354">
    <property type="protein sequence ID" value="CAE0691639.1"/>
    <property type="molecule type" value="Transcribed_RNA"/>
</dbReference>
<evidence type="ECO:0000256" key="1">
    <source>
        <dbReference type="SAM" id="MobiDB-lite"/>
    </source>
</evidence>
<feature type="compositionally biased region" description="Pro residues" evidence="1">
    <location>
        <begin position="46"/>
        <end position="66"/>
    </location>
</feature>
<evidence type="ECO:0000256" key="2">
    <source>
        <dbReference type="SAM" id="Phobius"/>
    </source>
</evidence>
<keyword evidence="5" id="KW-1185">Reference proteome</keyword>
<keyword evidence="2" id="KW-1133">Transmembrane helix</keyword>
<sequence length="203" mass="22034">KSIRALHTSSLDNGYAAKPWSRTSPAECWMHAWGWLLLVAVWGSPTPRPTRQPTPRPTRQPTPRPTHQPTRQPTAVPSPLPSAAPTAWNCTEAVARATCGADLERFCNATNTTEARAGLAAASRCSDDDGDDDAAPTDADTFATAALWVLGGVVLLTILFGGFCIVHAARRREERRQFSAEEACRAGVYWTPRGDDEALRIAR</sequence>
<evidence type="ECO:0000313" key="4">
    <source>
        <dbReference type="EMBL" id="CAH0369072.1"/>
    </source>
</evidence>
<dbReference type="EMBL" id="CAKKNE010000002">
    <property type="protein sequence ID" value="CAH0369072.1"/>
    <property type="molecule type" value="Genomic_DNA"/>
</dbReference>
<keyword evidence="2" id="KW-0812">Transmembrane</keyword>
<organism evidence="3">
    <name type="scientific">Pelagomonas calceolata</name>
    <dbReference type="NCBI Taxonomy" id="35677"/>
    <lineage>
        <taxon>Eukaryota</taxon>
        <taxon>Sar</taxon>
        <taxon>Stramenopiles</taxon>
        <taxon>Ochrophyta</taxon>
        <taxon>Pelagophyceae</taxon>
        <taxon>Pelagomonadales</taxon>
        <taxon>Pelagomonadaceae</taxon>
        <taxon>Pelagomonas</taxon>
    </lineage>
</organism>
<feature type="non-terminal residue" evidence="3">
    <location>
        <position position="1"/>
    </location>
</feature>
<feature type="transmembrane region" description="Helical" evidence="2">
    <location>
        <begin position="145"/>
        <end position="169"/>
    </location>
</feature>
<proteinExistence type="predicted"/>
<dbReference type="Proteomes" id="UP000789595">
    <property type="component" value="Unassembled WGS sequence"/>
</dbReference>
<reference evidence="4" key="2">
    <citation type="submission" date="2021-11" db="EMBL/GenBank/DDBJ databases">
        <authorList>
            <consortium name="Genoscope - CEA"/>
            <person name="William W."/>
        </authorList>
    </citation>
    <scope>NUCLEOTIDE SEQUENCE</scope>
</reference>
<feature type="region of interest" description="Disordered" evidence="1">
    <location>
        <begin position="46"/>
        <end position="83"/>
    </location>
</feature>
<gene>
    <name evidence="3" type="ORF">PCAL00307_LOCUS7075</name>
    <name evidence="4" type="ORF">PECAL_2P21780</name>
</gene>
<accession>A0A7S3ZRV6</accession>
<keyword evidence="2" id="KW-0472">Membrane</keyword>
<reference evidence="3" key="1">
    <citation type="submission" date="2021-01" db="EMBL/GenBank/DDBJ databases">
        <authorList>
            <person name="Corre E."/>
            <person name="Pelletier E."/>
            <person name="Niang G."/>
            <person name="Scheremetjew M."/>
            <person name="Finn R."/>
            <person name="Kale V."/>
            <person name="Holt S."/>
            <person name="Cochrane G."/>
            <person name="Meng A."/>
            <person name="Brown T."/>
            <person name="Cohen L."/>
        </authorList>
    </citation>
    <scope>NUCLEOTIDE SEQUENCE</scope>
    <source>
        <strain evidence="3">CCMP1756</strain>
    </source>
</reference>
<evidence type="ECO:0000313" key="3">
    <source>
        <dbReference type="EMBL" id="CAE0691639.1"/>
    </source>
</evidence>
<dbReference type="AlphaFoldDB" id="A0A7S3ZRV6"/>
<protein>
    <submittedName>
        <fullName evidence="3">Uncharacterized protein</fullName>
    </submittedName>
</protein>
<evidence type="ECO:0000313" key="5">
    <source>
        <dbReference type="Proteomes" id="UP000789595"/>
    </source>
</evidence>
<name>A0A7S3ZRV6_9STRA</name>